<dbReference type="GO" id="GO:0007606">
    <property type="term" value="P:sensory perception of chemical stimulus"/>
    <property type="evidence" value="ECO:0007669"/>
    <property type="project" value="InterPro"/>
</dbReference>
<feature type="transmembrane region" description="Helical" evidence="6">
    <location>
        <begin position="12"/>
        <end position="34"/>
    </location>
</feature>
<evidence type="ECO:0000256" key="2">
    <source>
        <dbReference type="ARBA" id="ARBA00006803"/>
    </source>
</evidence>
<name>A0AAF3F5Z8_9BILA</name>
<comment type="subcellular location">
    <subcellularLocation>
        <location evidence="1">Membrane</location>
        <topology evidence="1">Multi-pass membrane protein</topology>
    </subcellularLocation>
</comment>
<dbReference type="GO" id="GO:0016020">
    <property type="term" value="C:membrane"/>
    <property type="evidence" value="ECO:0007669"/>
    <property type="project" value="UniProtKB-SubCell"/>
</dbReference>
<dbReference type="PANTHER" id="PTHR23128:SF132">
    <property type="entry name" value="SERPENTINE RECEPTOR, CLASS E (EPSILON)-RELATED"/>
    <property type="match status" value="1"/>
</dbReference>
<dbReference type="WBParaSite" id="MBELARI_LOCUS2323">
    <property type="protein sequence ID" value="MBELARI_LOCUS2323"/>
    <property type="gene ID" value="MBELARI_LOCUS2323"/>
</dbReference>
<keyword evidence="5 6" id="KW-0472">Membrane</keyword>
<evidence type="ECO:0000256" key="5">
    <source>
        <dbReference type="ARBA" id="ARBA00023136"/>
    </source>
</evidence>
<protein>
    <submittedName>
        <fullName evidence="8">Uncharacterized protein</fullName>
    </submittedName>
</protein>
<dbReference type="Proteomes" id="UP000887575">
    <property type="component" value="Unassembled WGS sequence"/>
</dbReference>
<keyword evidence="4 6" id="KW-1133">Transmembrane helix</keyword>
<accession>A0AAF3F5Z8</accession>
<sequence length="178" mass="20868">MPLAYPVYPMKSIIIAQSIYSLVTAALFTIYWRLWVYNHDVFKVLSDMQFGEKGYTLGVRFQVEENIRAMKLLRCFVIFNTVFIFINCFFGIMALEVFDTETPGGQLILQTFDLLIAVYTLSMLVICLYYVDEWGEQFLVSFFSMIGRNMQGNAKNAVKPLNSVQETDFYFNYYRQSW</sequence>
<evidence type="ECO:0000256" key="1">
    <source>
        <dbReference type="ARBA" id="ARBA00004141"/>
    </source>
</evidence>
<feature type="transmembrane region" description="Helical" evidence="6">
    <location>
        <begin position="72"/>
        <end position="95"/>
    </location>
</feature>
<dbReference type="Pfam" id="PF03125">
    <property type="entry name" value="Sre"/>
    <property type="match status" value="1"/>
</dbReference>
<dbReference type="InterPro" id="IPR004151">
    <property type="entry name" value="7TM_GPCR_serpentine_rcpt_Sre"/>
</dbReference>
<reference evidence="8" key="1">
    <citation type="submission" date="2024-02" db="UniProtKB">
        <authorList>
            <consortium name="WormBaseParasite"/>
        </authorList>
    </citation>
    <scope>IDENTIFICATION</scope>
</reference>
<dbReference type="PANTHER" id="PTHR23128">
    <property type="entry name" value="SERPENTINE RECEPTOR, CLASS E (EPSILON)-RELATED"/>
    <property type="match status" value="1"/>
</dbReference>
<evidence type="ECO:0000256" key="4">
    <source>
        <dbReference type="ARBA" id="ARBA00022989"/>
    </source>
</evidence>
<proteinExistence type="inferred from homology"/>
<keyword evidence="3 6" id="KW-0812">Transmembrane</keyword>
<comment type="similarity">
    <text evidence="2">Belongs to the nematode receptor-like protein sre family.</text>
</comment>
<evidence type="ECO:0000313" key="8">
    <source>
        <dbReference type="WBParaSite" id="MBELARI_LOCUS2323"/>
    </source>
</evidence>
<evidence type="ECO:0000256" key="3">
    <source>
        <dbReference type="ARBA" id="ARBA00022692"/>
    </source>
</evidence>
<dbReference type="AlphaFoldDB" id="A0AAF3F5Z8"/>
<keyword evidence="7" id="KW-1185">Reference proteome</keyword>
<feature type="transmembrane region" description="Helical" evidence="6">
    <location>
        <begin position="107"/>
        <end position="131"/>
    </location>
</feature>
<organism evidence="7 8">
    <name type="scientific">Mesorhabditis belari</name>
    <dbReference type="NCBI Taxonomy" id="2138241"/>
    <lineage>
        <taxon>Eukaryota</taxon>
        <taxon>Metazoa</taxon>
        <taxon>Ecdysozoa</taxon>
        <taxon>Nematoda</taxon>
        <taxon>Chromadorea</taxon>
        <taxon>Rhabditida</taxon>
        <taxon>Rhabditina</taxon>
        <taxon>Rhabditomorpha</taxon>
        <taxon>Rhabditoidea</taxon>
        <taxon>Rhabditidae</taxon>
        <taxon>Mesorhabditinae</taxon>
        <taxon>Mesorhabditis</taxon>
    </lineage>
</organism>
<evidence type="ECO:0000313" key="7">
    <source>
        <dbReference type="Proteomes" id="UP000887575"/>
    </source>
</evidence>
<evidence type="ECO:0000256" key="6">
    <source>
        <dbReference type="SAM" id="Phobius"/>
    </source>
</evidence>